<protein>
    <submittedName>
        <fullName evidence="2">Uncharacterized protein</fullName>
    </submittedName>
</protein>
<gene>
    <name evidence="2" type="ORF">DW828_17325</name>
</gene>
<keyword evidence="1" id="KW-0175">Coiled coil</keyword>
<accession>A0A3R6EWW1</accession>
<name>A0A3R6EWW1_9BACT</name>
<comment type="caution">
    <text evidence="2">The sequence shown here is derived from an EMBL/GenBank/DDBJ whole genome shotgun (WGS) entry which is preliminary data.</text>
</comment>
<proteinExistence type="predicted"/>
<evidence type="ECO:0000256" key="1">
    <source>
        <dbReference type="SAM" id="Coils"/>
    </source>
</evidence>
<dbReference type="EMBL" id="QSII01000031">
    <property type="protein sequence ID" value="RHC80271.1"/>
    <property type="molecule type" value="Genomic_DNA"/>
</dbReference>
<feature type="non-terminal residue" evidence="2">
    <location>
        <position position="1"/>
    </location>
</feature>
<feature type="coiled-coil region" evidence="1">
    <location>
        <begin position="45"/>
        <end position="75"/>
    </location>
</feature>
<evidence type="ECO:0000313" key="3">
    <source>
        <dbReference type="Proteomes" id="UP000286260"/>
    </source>
</evidence>
<organism evidence="2 3">
    <name type="scientific">Parabacteroides merdae</name>
    <dbReference type="NCBI Taxonomy" id="46503"/>
    <lineage>
        <taxon>Bacteria</taxon>
        <taxon>Pseudomonadati</taxon>
        <taxon>Bacteroidota</taxon>
        <taxon>Bacteroidia</taxon>
        <taxon>Bacteroidales</taxon>
        <taxon>Tannerellaceae</taxon>
        <taxon>Parabacteroides</taxon>
    </lineage>
</organism>
<dbReference type="Proteomes" id="UP000286260">
    <property type="component" value="Unassembled WGS sequence"/>
</dbReference>
<evidence type="ECO:0000313" key="2">
    <source>
        <dbReference type="EMBL" id="RHC80271.1"/>
    </source>
</evidence>
<reference evidence="2 3" key="1">
    <citation type="submission" date="2018-08" db="EMBL/GenBank/DDBJ databases">
        <title>A genome reference for cultivated species of the human gut microbiota.</title>
        <authorList>
            <person name="Zou Y."/>
            <person name="Xue W."/>
            <person name="Luo G."/>
        </authorList>
    </citation>
    <scope>NUCLEOTIDE SEQUENCE [LARGE SCALE GENOMIC DNA]</scope>
    <source>
        <strain evidence="2 3">AM34-17</strain>
    </source>
</reference>
<sequence length="80" mass="9193">FFCLIVKQMSEQVLTITNKESDMIDIGPVTNAGLVAQHRFPYDHNASLDANLQTVNEKLNNMEEYREELQEAEYSGGMRR</sequence>
<dbReference type="AlphaFoldDB" id="A0A3R6EWW1"/>